<proteinExistence type="predicted"/>
<sequence length="315" mass="35187">MGDDDDPAIHWPEIYPERRAVWPHAGVGSEAYEAVNNKILSVFDNVKSLPLKRIIIQFWRPTKTPDGKKLLSCFHNPYALSLFNRRLAKYRSYCSKCYYTISDQGIVLDDYPIMTITSAPPSTAARSHFPKVVLDLSAAYRGIPFVDIALECDLTCFMMLPAFSQTSCVGVVEVSGVLAVLSASVKCTFFVICLRSCHTGELDYAFEFFWPQSRNHLALMEALILTLKEYLPSFKYASGVQLGDALLVVDVENSSSGCGSKPIMIFPKNELSETPKALEESRALMGQSELNETNQYPYTNINNPEGEDAKDTMMI</sequence>
<organism evidence="3 4">
    <name type="scientific">Ambrosia artemisiifolia</name>
    <name type="common">Common ragweed</name>
    <dbReference type="NCBI Taxonomy" id="4212"/>
    <lineage>
        <taxon>Eukaryota</taxon>
        <taxon>Viridiplantae</taxon>
        <taxon>Streptophyta</taxon>
        <taxon>Embryophyta</taxon>
        <taxon>Tracheophyta</taxon>
        <taxon>Spermatophyta</taxon>
        <taxon>Magnoliopsida</taxon>
        <taxon>eudicotyledons</taxon>
        <taxon>Gunneridae</taxon>
        <taxon>Pentapetalae</taxon>
        <taxon>asterids</taxon>
        <taxon>campanulids</taxon>
        <taxon>Asterales</taxon>
        <taxon>Asteraceae</taxon>
        <taxon>Asteroideae</taxon>
        <taxon>Heliantheae alliance</taxon>
        <taxon>Heliantheae</taxon>
        <taxon>Ambrosia</taxon>
    </lineage>
</organism>
<evidence type="ECO:0000313" key="3">
    <source>
        <dbReference type="EMBL" id="KAI7748382.1"/>
    </source>
</evidence>
<evidence type="ECO:0000259" key="2">
    <source>
        <dbReference type="Pfam" id="PF22922"/>
    </source>
</evidence>
<dbReference type="Proteomes" id="UP001206925">
    <property type="component" value="Unassembled WGS sequence"/>
</dbReference>
<accession>A0AAD5CUS6</accession>
<dbReference type="EMBL" id="JAMZMK010006537">
    <property type="protein sequence ID" value="KAI7748382.1"/>
    <property type="molecule type" value="Genomic_DNA"/>
</dbReference>
<dbReference type="PANTHER" id="PTHR32002">
    <property type="entry name" value="PROTEIN NLP8"/>
    <property type="match status" value="1"/>
</dbReference>
<keyword evidence="4" id="KW-1185">Reference proteome</keyword>
<dbReference type="PANTHER" id="PTHR32002:SF49">
    <property type="entry name" value="BILE ACID:SODIUM SYMPORTER_ARSENICAL RESISTANCE PROTEIN ACR3-RELATED"/>
    <property type="match status" value="1"/>
</dbReference>
<evidence type="ECO:0000313" key="4">
    <source>
        <dbReference type="Proteomes" id="UP001206925"/>
    </source>
</evidence>
<name>A0AAD5CUS6_AMBAR</name>
<evidence type="ECO:0000256" key="1">
    <source>
        <dbReference type="SAM" id="MobiDB-lite"/>
    </source>
</evidence>
<dbReference type="GO" id="GO:0003700">
    <property type="term" value="F:DNA-binding transcription factor activity"/>
    <property type="evidence" value="ECO:0007669"/>
    <property type="project" value="InterPro"/>
</dbReference>
<protein>
    <recommendedName>
        <fullName evidence="2">NLP1-9 GAF domain-containing protein</fullName>
    </recommendedName>
</protein>
<comment type="caution">
    <text evidence="3">The sequence shown here is derived from an EMBL/GenBank/DDBJ whole genome shotgun (WGS) entry which is preliminary data.</text>
</comment>
<feature type="region of interest" description="Disordered" evidence="1">
    <location>
        <begin position="294"/>
        <end position="315"/>
    </location>
</feature>
<dbReference type="InterPro" id="IPR055081">
    <property type="entry name" value="NLP1-9_GAF"/>
</dbReference>
<dbReference type="Pfam" id="PF22922">
    <property type="entry name" value="GAF_NLP"/>
    <property type="match status" value="1"/>
</dbReference>
<dbReference type="InterPro" id="IPR045012">
    <property type="entry name" value="NLP"/>
</dbReference>
<gene>
    <name evidence="3" type="ORF">M8C21_034020</name>
</gene>
<reference evidence="3" key="1">
    <citation type="submission" date="2022-06" db="EMBL/GenBank/DDBJ databases">
        <title>Uncovering the hologenomic basis of an extraordinary plant invasion.</title>
        <authorList>
            <person name="Bieker V.C."/>
            <person name="Martin M.D."/>
            <person name="Gilbert T."/>
            <person name="Hodgins K."/>
            <person name="Battlay P."/>
            <person name="Petersen B."/>
            <person name="Wilson J."/>
        </authorList>
    </citation>
    <scope>NUCLEOTIDE SEQUENCE</scope>
    <source>
        <strain evidence="3">AA19_3_7</strain>
        <tissue evidence="3">Leaf</tissue>
    </source>
</reference>
<feature type="domain" description="NLP1-9 GAF" evidence="2">
    <location>
        <begin position="188"/>
        <end position="230"/>
    </location>
</feature>
<feature type="compositionally biased region" description="Polar residues" evidence="1">
    <location>
        <begin position="294"/>
        <end position="303"/>
    </location>
</feature>
<dbReference type="AlphaFoldDB" id="A0AAD5CUS6"/>